<dbReference type="Pfam" id="PF13672">
    <property type="entry name" value="PP2C_2"/>
    <property type="match status" value="1"/>
</dbReference>
<dbReference type="EMBL" id="JACYTN010000012">
    <property type="protein sequence ID" value="MBD8499593.1"/>
    <property type="molecule type" value="Genomic_DNA"/>
</dbReference>
<evidence type="ECO:0000313" key="3">
    <source>
        <dbReference type="Proteomes" id="UP000634529"/>
    </source>
</evidence>
<evidence type="ECO:0000313" key="2">
    <source>
        <dbReference type="EMBL" id="MBD8499593.1"/>
    </source>
</evidence>
<organism evidence="2 3">
    <name type="scientific">Paenibacillus arenosi</name>
    <dbReference type="NCBI Taxonomy" id="2774142"/>
    <lineage>
        <taxon>Bacteria</taxon>
        <taxon>Bacillati</taxon>
        <taxon>Bacillota</taxon>
        <taxon>Bacilli</taxon>
        <taxon>Bacillales</taxon>
        <taxon>Paenibacillaceae</taxon>
        <taxon>Paenibacillus</taxon>
    </lineage>
</organism>
<feature type="domain" description="PPM-type phosphatase" evidence="1">
    <location>
        <begin position="15"/>
        <end position="227"/>
    </location>
</feature>
<protein>
    <submittedName>
        <fullName evidence="2">Protein phosphatase 2C domain-containing protein</fullName>
    </submittedName>
</protein>
<dbReference type="RefSeq" id="WP_192025921.1">
    <property type="nucleotide sequence ID" value="NZ_JACYTN010000012.1"/>
</dbReference>
<dbReference type="SUPFAM" id="SSF81606">
    <property type="entry name" value="PP2C-like"/>
    <property type="match status" value="1"/>
</dbReference>
<dbReference type="InterPro" id="IPR001932">
    <property type="entry name" value="PPM-type_phosphatase-like_dom"/>
</dbReference>
<keyword evidence="3" id="KW-1185">Reference proteome</keyword>
<comment type="caution">
    <text evidence="2">The sequence shown here is derived from an EMBL/GenBank/DDBJ whole genome shotgun (WGS) entry which is preliminary data.</text>
</comment>
<proteinExistence type="predicted"/>
<gene>
    <name evidence="2" type="ORF">IFO66_14955</name>
</gene>
<dbReference type="Proteomes" id="UP000634529">
    <property type="component" value="Unassembled WGS sequence"/>
</dbReference>
<dbReference type="Gene3D" id="3.60.40.10">
    <property type="entry name" value="PPM-type phosphatase domain"/>
    <property type="match status" value="1"/>
</dbReference>
<reference evidence="2 3" key="1">
    <citation type="submission" date="2020-09" db="EMBL/GenBank/DDBJ databases">
        <title>Paenibacillus sp. CAU 1523 isolated from sand of Haeundae Beach.</title>
        <authorList>
            <person name="Kim W."/>
        </authorList>
    </citation>
    <scope>NUCLEOTIDE SEQUENCE [LARGE SCALE GENOMIC DNA]</scope>
    <source>
        <strain evidence="2 3">CAU 1523</strain>
    </source>
</reference>
<sequence length="267" mass="30736">MKIFHYNQKNPLKKCSEDAFALNDTANIYAVMDGVTPLDAYRDKNGYNGAYIAANLFKRRLERTEDLLNLYEEIRDTNHMLRHCMEEAKIDMSQKHHLWSTCVAGVQICGDDVHYAQFGDTMIVAIFRDGRIQSLTENHVMGIDKRSRAKREVDRLNGISVQDEHYFEDRNNQMSYHRWMANIPGGYGIANGMEEACEYIQRGTLPSHNLHAILLITDGLFHPEESLEAACKMITQLGFEQYADLIELEERKRGLPADDRTGILIEF</sequence>
<evidence type="ECO:0000259" key="1">
    <source>
        <dbReference type="Pfam" id="PF13672"/>
    </source>
</evidence>
<name>A0ABR9AZU0_9BACL</name>
<accession>A0ABR9AZU0</accession>
<dbReference type="InterPro" id="IPR036457">
    <property type="entry name" value="PPM-type-like_dom_sf"/>
</dbReference>